<feature type="transmembrane region" description="Helical" evidence="1">
    <location>
        <begin position="12"/>
        <end position="29"/>
    </location>
</feature>
<dbReference type="OrthoDB" id="213078at2157"/>
<evidence type="ECO:0000313" key="2">
    <source>
        <dbReference type="EMBL" id="EMA40123.1"/>
    </source>
</evidence>
<evidence type="ECO:0008006" key="4">
    <source>
        <dbReference type="Google" id="ProtNLM"/>
    </source>
</evidence>
<dbReference type="AlphaFoldDB" id="M0M3Y8"/>
<feature type="transmembrane region" description="Helical" evidence="1">
    <location>
        <begin position="71"/>
        <end position="88"/>
    </location>
</feature>
<protein>
    <recommendedName>
        <fullName evidence="4">Dolichol kinase</fullName>
    </recommendedName>
</protein>
<dbReference type="RefSeq" id="WP_007691461.1">
    <property type="nucleotide sequence ID" value="NZ_AJRK01000129.1"/>
</dbReference>
<proteinExistence type="predicted"/>
<dbReference type="PATRIC" id="fig|1132509.6.peg.1118"/>
<evidence type="ECO:0000256" key="1">
    <source>
        <dbReference type="SAM" id="Phobius"/>
    </source>
</evidence>
<dbReference type="GO" id="GO:0004143">
    <property type="term" value="F:ATP-dependent diacylglycerol kinase activity"/>
    <property type="evidence" value="ECO:0007669"/>
    <property type="project" value="InterPro"/>
</dbReference>
<dbReference type="PANTHER" id="PTHR31303">
    <property type="entry name" value="CTP-DEPENDENT DIACYLGLYCEROL KINASE 1"/>
    <property type="match status" value="1"/>
</dbReference>
<feature type="transmembrane region" description="Helical" evidence="1">
    <location>
        <begin position="123"/>
        <end position="150"/>
    </location>
</feature>
<dbReference type="PANTHER" id="PTHR31303:SF1">
    <property type="entry name" value="CTP-DEPENDENT DIACYLGLYCEROL KINASE 1"/>
    <property type="match status" value="1"/>
</dbReference>
<reference evidence="2 3" key="1">
    <citation type="journal article" date="2014" name="PLoS Genet.">
        <title>Phylogenetically driven sequencing of extremely halophilic archaea reveals strategies for static and dynamic osmo-response.</title>
        <authorList>
            <person name="Becker E.A."/>
            <person name="Seitzer P.M."/>
            <person name="Tritt A."/>
            <person name="Larsen D."/>
            <person name="Krusor M."/>
            <person name="Yao A.I."/>
            <person name="Wu D."/>
            <person name="Madern D."/>
            <person name="Eisen J.A."/>
            <person name="Darling A.E."/>
            <person name="Facciotti M.T."/>
        </authorList>
    </citation>
    <scope>NUCLEOTIDE SEQUENCE [LARGE SCALE GENOMIC DNA]</scope>
    <source>
        <strain evidence="2 3">100A6</strain>
    </source>
</reference>
<gene>
    <name evidence="2" type="ORF">C447_04852</name>
</gene>
<dbReference type="InterPro" id="IPR037997">
    <property type="entry name" value="Dgk1-like"/>
</dbReference>
<feature type="transmembrane region" description="Helical" evidence="1">
    <location>
        <begin position="94"/>
        <end position="111"/>
    </location>
</feature>
<feature type="transmembrane region" description="Helical" evidence="1">
    <location>
        <begin position="170"/>
        <end position="187"/>
    </location>
</feature>
<evidence type="ECO:0000313" key="3">
    <source>
        <dbReference type="Proteomes" id="UP000011566"/>
    </source>
</evidence>
<dbReference type="Proteomes" id="UP000011566">
    <property type="component" value="Unassembled WGS sequence"/>
</dbReference>
<keyword evidence="1" id="KW-1133">Transmembrane helix</keyword>
<accession>M0M3Y8</accession>
<dbReference type="EMBL" id="AOMB01000013">
    <property type="protein sequence ID" value="EMA40123.1"/>
    <property type="molecule type" value="Genomic_DNA"/>
</dbReference>
<keyword evidence="1" id="KW-0812">Transmembrane</keyword>
<name>M0M3Y8_9EURY</name>
<dbReference type="eggNOG" id="arCOG01881">
    <property type="taxonomic scope" value="Archaea"/>
</dbReference>
<organism evidence="2 3">
    <name type="scientific">Halococcus hamelinensis 100A6</name>
    <dbReference type="NCBI Taxonomy" id="1132509"/>
    <lineage>
        <taxon>Archaea</taxon>
        <taxon>Methanobacteriati</taxon>
        <taxon>Methanobacteriota</taxon>
        <taxon>Stenosarchaea group</taxon>
        <taxon>Halobacteria</taxon>
        <taxon>Halobacteriales</taxon>
        <taxon>Halococcaceae</taxon>
        <taxon>Halococcus</taxon>
    </lineage>
</organism>
<comment type="caution">
    <text evidence="2">The sequence shown here is derived from an EMBL/GenBank/DDBJ whole genome shotgun (WGS) entry which is preliminary data.</text>
</comment>
<keyword evidence="3" id="KW-1185">Reference proteome</keyword>
<sequence>MANEVARRAVHMSGVVLPGAYLLGVVTYAQLRWTFVLGSLVTIALEALRLFVGLDWRLYDVLTREYEQENLAGYALYVLASTAVVLVFEPRVALPAVLMLMVADPISGLLGSGELRPTKAASVILVTFVVCLVLASPFVPLLPAVLGAAAATFADGVKPVVWGYVIDDNFSIPVLAAVGIAVGLWVTRGTMPTVVG</sequence>
<feature type="transmembrane region" description="Helical" evidence="1">
    <location>
        <begin position="35"/>
        <end position="59"/>
    </location>
</feature>
<keyword evidence="1" id="KW-0472">Membrane</keyword>